<reference evidence="2" key="1">
    <citation type="submission" date="2018-07" db="EMBL/GenBank/DDBJ databases">
        <authorList>
            <consortium name="Genoscope - CEA"/>
            <person name="William W."/>
        </authorList>
    </citation>
    <scope>NUCLEOTIDE SEQUENCE</scope>
    <source>
        <strain evidence="2">IK1</strain>
    </source>
</reference>
<organism evidence="2">
    <name type="scientific">uncultured Spirochaetota bacterium</name>
    <dbReference type="NCBI Taxonomy" id="460511"/>
    <lineage>
        <taxon>Bacteria</taxon>
        <taxon>Pseudomonadati</taxon>
        <taxon>Spirochaetota</taxon>
        <taxon>environmental samples</taxon>
    </lineage>
</organism>
<gene>
    <name evidence="2" type="ORF">TRIP_E210074</name>
</gene>
<evidence type="ECO:0000256" key="1">
    <source>
        <dbReference type="SAM" id="Phobius"/>
    </source>
</evidence>
<evidence type="ECO:0000313" key="2">
    <source>
        <dbReference type="EMBL" id="VBB39686.1"/>
    </source>
</evidence>
<dbReference type="EMBL" id="UPXP01000014">
    <property type="protein sequence ID" value="VBB39686.1"/>
    <property type="molecule type" value="Genomic_DNA"/>
</dbReference>
<accession>A0A652ZV72</accession>
<protein>
    <submittedName>
        <fullName evidence="2">Uncharacterized protein</fullName>
    </submittedName>
</protein>
<keyword evidence="1" id="KW-0812">Transmembrane</keyword>
<feature type="transmembrane region" description="Helical" evidence="1">
    <location>
        <begin position="12"/>
        <end position="38"/>
    </location>
</feature>
<sequence>MLAWRQAVYSSIFSPGGIIIMEEIMMTPIPALTAIMLLSKIYPIPLVNSESEKNFHSGRKCIKIEIYGDLGLTIDFSLFNNRAIMDRSFQVGIIIIISSIIIPGRGAEEV</sequence>
<dbReference type="AlphaFoldDB" id="A0A652ZV72"/>
<proteinExistence type="predicted"/>
<keyword evidence="1" id="KW-1133">Transmembrane helix</keyword>
<keyword evidence="1" id="KW-0472">Membrane</keyword>
<name>A0A652ZV72_9SPIR</name>